<accession>A0A9Q4GJC3</accession>
<organism evidence="2 3">
    <name type="scientific">Halorutilus salinus</name>
    <dbReference type="NCBI Taxonomy" id="2487751"/>
    <lineage>
        <taxon>Archaea</taxon>
        <taxon>Methanobacteriati</taxon>
        <taxon>Methanobacteriota</taxon>
        <taxon>Stenosarchaea group</taxon>
        <taxon>Halobacteria</taxon>
        <taxon>Halorutilales</taxon>
        <taxon>Halorutilaceae</taxon>
        <taxon>Halorutilus</taxon>
    </lineage>
</organism>
<keyword evidence="3" id="KW-1185">Reference proteome</keyword>
<evidence type="ECO:0000313" key="3">
    <source>
        <dbReference type="Proteomes" id="UP001149411"/>
    </source>
</evidence>
<sequence>MTELNCGCGHTWNYTGSLTDHTTCPSCSRSVEIPSSHADDGFKTHDSDEEIQRLKARVSRLEDTVDRLVERVEDDPNDRRRRGFKTDTDEANDDEDGGNDENDGIYDPTKGF</sequence>
<dbReference type="AlphaFoldDB" id="A0A9Q4GJC3"/>
<gene>
    <name evidence="2" type="ORF">EGH25_10475</name>
</gene>
<dbReference type="RefSeq" id="WP_266088343.1">
    <property type="nucleotide sequence ID" value="NZ_RKLV01000011.1"/>
</dbReference>
<dbReference type="Proteomes" id="UP001149411">
    <property type="component" value="Unassembled WGS sequence"/>
</dbReference>
<comment type="caution">
    <text evidence="2">The sequence shown here is derived from an EMBL/GenBank/DDBJ whole genome shotgun (WGS) entry which is preliminary data.</text>
</comment>
<evidence type="ECO:0000256" key="1">
    <source>
        <dbReference type="SAM" id="MobiDB-lite"/>
    </source>
</evidence>
<protein>
    <submittedName>
        <fullName evidence="2">Uncharacterized protein</fullName>
    </submittedName>
</protein>
<feature type="region of interest" description="Disordered" evidence="1">
    <location>
        <begin position="65"/>
        <end position="112"/>
    </location>
</feature>
<feature type="compositionally biased region" description="Acidic residues" evidence="1">
    <location>
        <begin position="89"/>
        <end position="104"/>
    </location>
</feature>
<dbReference type="EMBL" id="RKLV01000011">
    <property type="protein sequence ID" value="MCX2819773.1"/>
    <property type="molecule type" value="Genomic_DNA"/>
</dbReference>
<reference evidence="2" key="1">
    <citation type="submission" date="2022-09" db="EMBL/GenBank/DDBJ databases">
        <title>Haloadaptaus new haloarchaeum isolated from saline soil.</title>
        <authorList>
            <person name="Duran-Viseras A."/>
            <person name="Sanchez-Porro C."/>
            <person name="Ventosa A."/>
        </authorList>
    </citation>
    <scope>NUCLEOTIDE SEQUENCE</scope>
    <source>
        <strain evidence="2">F3-133</strain>
    </source>
</reference>
<proteinExistence type="predicted"/>
<name>A0A9Q4GJC3_9EURY</name>
<evidence type="ECO:0000313" key="2">
    <source>
        <dbReference type="EMBL" id="MCX2819773.1"/>
    </source>
</evidence>